<comment type="similarity">
    <text evidence="1">Belongs to the universal stress protein A family.</text>
</comment>
<gene>
    <name evidence="3" type="ORF">SAMN04487906_2857</name>
</gene>
<dbReference type="SUPFAM" id="SSF52402">
    <property type="entry name" value="Adenine nucleotide alpha hydrolases-like"/>
    <property type="match status" value="2"/>
</dbReference>
<organism evidence="3 4">
    <name type="scientific">Zhouia amylolytica</name>
    <dbReference type="NCBI Taxonomy" id="376730"/>
    <lineage>
        <taxon>Bacteria</taxon>
        <taxon>Pseudomonadati</taxon>
        <taxon>Bacteroidota</taxon>
        <taxon>Flavobacteriia</taxon>
        <taxon>Flavobacteriales</taxon>
        <taxon>Flavobacteriaceae</taxon>
        <taxon>Zhouia</taxon>
    </lineage>
</organism>
<dbReference type="RefSeq" id="WP_038261993.1">
    <property type="nucleotide sequence ID" value="NZ_FPAG01000008.1"/>
</dbReference>
<evidence type="ECO:0000313" key="4">
    <source>
        <dbReference type="Proteomes" id="UP000183209"/>
    </source>
</evidence>
<dbReference type="PRINTS" id="PR01438">
    <property type="entry name" value="UNVRSLSTRESS"/>
</dbReference>
<proteinExistence type="inferred from homology"/>
<dbReference type="EMBL" id="FPAG01000008">
    <property type="protein sequence ID" value="SFT08576.1"/>
    <property type="molecule type" value="Genomic_DNA"/>
</dbReference>
<dbReference type="OrthoDB" id="9788959at2"/>
<protein>
    <submittedName>
        <fullName evidence="3">Nucleotide-binding universal stress protein, UspA family</fullName>
    </submittedName>
</protein>
<sequence>MKRVLLPTDFSESAWNAIHYGLKLLKDEECHFCLLNTFDVLYASNLVSANQVSPAFDTAMSVSQASLKETLHKLELLENPNHSFEIISRNNFFLDAVKDVVEEKNIELIIMGTKGSRNNKGVGFGSNAVLVIEKVTKCPVLVIPKKSKFYGFKEVILPSSYEEAYTDDSLKPIKDIITRYQSNIRILHIREKDELSEEQKANKFALEDQLEGLHYTFHALSNIDPAMGIKCFTESMQGDLVALISKEHSFWSRFKESLTIKSVNYHPKAPLLVIHQAS</sequence>
<name>A0A1I6V4P7_9FLAO</name>
<dbReference type="Proteomes" id="UP000183209">
    <property type="component" value="Unassembled WGS sequence"/>
</dbReference>
<dbReference type="CDD" id="cd00293">
    <property type="entry name" value="USP-like"/>
    <property type="match status" value="1"/>
</dbReference>
<reference evidence="3 4" key="1">
    <citation type="submission" date="2016-10" db="EMBL/GenBank/DDBJ databases">
        <authorList>
            <person name="de Groot N.N."/>
        </authorList>
    </citation>
    <scope>NUCLEOTIDE SEQUENCE [LARGE SCALE GENOMIC DNA]</scope>
    <source>
        <strain evidence="3 4">CGMCC 1.6114</strain>
    </source>
</reference>
<dbReference type="Pfam" id="PF00582">
    <property type="entry name" value="Usp"/>
    <property type="match status" value="1"/>
</dbReference>
<dbReference type="InterPro" id="IPR006015">
    <property type="entry name" value="Universal_stress_UspA"/>
</dbReference>
<dbReference type="Gene3D" id="3.40.50.12370">
    <property type="match status" value="1"/>
</dbReference>
<feature type="domain" description="UspA" evidence="2">
    <location>
        <begin position="1"/>
        <end position="144"/>
    </location>
</feature>
<accession>A0A1I6V4P7</accession>
<dbReference type="InterPro" id="IPR006016">
    <property type="entry name" value="UspA"/>
</dbReference>
<evidence type="ECO:0000313" key="3">
    <source>
        <dbReference type="EMBL" id="SFT08576.1"/>
    </source>
</evidence>
<evidence type="ECO:0000259" key="2">
    <source>
        <dbReference type="Pfam" id="PF00582"/>
    </source>
</evidence>
<dbReference type="AlphaFoldDB" id="A0A1I6V4P7"/>
<evidence type="ECO:0000256" key="1">
    <source>
        <dbReference type="ARBA" id="ARBA00008791"/>
    </source>
</evidence>